<reference evidence="1 2" key="1">
    <citation type="submission" date="2019-04" db="EMBL/GenBank/DDBJ databases">
        <title>Complete genome sequence of Pantoea sp. infecting bacteriophage vB_PagM_PSKM.</title>
        <authorList>
            <person name="Truncaite L."/>
            <person name="Simoliuniene M."/>
            <person name="Zajanckauskaite A."/>
            <person name="Meskys R."/>
            <person name="Simoliunas E."/>
        </authorList>
    </citation>
    <scope>NUCLEOTIDE SEQUENCE [LARGE SCALE GENOMIC DNA]</scope>
    <source>
        <strain evidence="1">PSKM</strain>
    </source>
</reference>
<proteinExistence type="predicted"/>
<accession>A0A513ZYP5</accession>
<keyword evidence="2" id="KW-1185">Reference proteome</keyword>
<organism evidence="1 2">
    <name type="scientific">Pantoea phage vB_PagM_PSKM</name>
    <dbReference type="NCBI Taxonomy" id="2588094"/>
    <lineage>
        <taxon>Viruses</taxon>
        <taxon>Duplodnaviria</taxon>
        <taxon>Heunggongvirae</taxon>
        <taxon>Uroviricota</taxon>
        <taxon>Caudoviricetes</taxon>
        <taxon>Dibbivirus</taxon>
        <taxon>Dibbivirus PSKM</taxon>
    </lineage>
</organism>
<name>A0A513ZYP5_9CAUD</name>
<sequence>MKIIVPVKILKAHNIIKGTRETNLALNGVFITKDQIISSDGKLLLVSENKLNPRQRADYLVKIDHIPAGVSMAVIDTDMQLCYFLDRIVSHSTLADIDLTEQFKAVSGARVLRYPYPDVRPHMAMTHGAISSVKLSAHVLGKITALTKAIGSRTGEVELNFQKEKTGTINAVIRQGATVLSLFLKPMK</sequence>
<gene>
    <name evidence="1" type="ORF">PSKM_gp41</name>
</gene>
<evidence type="ECO:0000313" key="2">
    <source>
        <dbReference type="Proteomes" id="UP000318728"/>
    </source>
</evidence>
<dbReference type="Proteomes" id="UP000318728">
    <property type="component" value="Segment"/>
</dbReference>
<dbReference type="EMBL" id="MK798144">
    <property type="protein sequence ID" value="QDH45798.1"/>
    <property type="molecule type" value="Genomic_DNA"/>
</dbReference>
<evidence type="ECO:0000313" key="1">
    <source>
        <dbReference type="EMBL" id="QDH45798.1"/>
    </source>
</evidence>
<protein>
    <submittedName>
        <fullName evidence="1">Putative DNA polymerase III, beta subunit</fullName>
    </submittedName>
</protein>